<dbReference type="Proteomes" id="UP000783588">
    <property type="component" value="Unassembled WGS sequence"/>
</dbReference>
<comment type="caution">
    <text evidence="2">The sequence shown here is derived from an EMBL/GenBank/DDBJ whole genome shotgun (WGS) entry which is preliminary data.</text>
</comment>
<feature type="transmembrane region" description="Helical" evidence="1">
    <location>
        <begin position="21"/>
        <end position="37"/>
    </location>
</feature>
<proteinExistence type="predicted"/>
<dbReference type="EMBL" id="JAHLQI010000006">
    <property type="protein sequence ID" value="MBU5491223.1"/>
    <property type="molecule type" value="Genomic_DNA"/>
</dbReference>
<organism evidence="2 3">
    <name type="scientific">Butyricicoccus intestinisimiae</name>
    <dbReference type="NCBI Taxonomy" id="2841509"/>
    <lineage>
        <taxon>Bacteria</taxon>
        <taxon>Bacillati</taxon>
        <taxon>Bacillota</taxon>
        <taxon>Clostridia</taxon>
        <taxon>Eubacteriales</taxon>
        <taxon>Butyricicoccaceae</taxon>
        <taxon>Butyricicoccus</taxon>
    </lineage>
</organism>
<name>A0ABS6EU59_9FIRM</name>
<keyword evidence="1" id="KW-0472">Membrane</keyword>
<keyword evidence="3" id="KW-1185">Reference proteome</keyword>
<evidence type="ECO:0000313" key="2">
    <source>
        <dbReference type="EMBL" id="MBU5491223.1"/>
    </source>
</evidence>
<sequence length="128" mass="14963">MKYRLMAFMAGRNGFDALSNTLIWASILAMFASRLIPNQVAHMIAYEISVLVFVYGYFRVMSRNLPKRHRENIAFVGFFQRRKLNFQQRKTHRFFGCPQCKATLRVPKGKGRITITCNCCGRQFTKRT</sequence>
<evidence type="ECO:0000313" key="3">
    <source>
        <dbReference type="Proteomes" id="UP000783588"/>
    </source>
</evidence>
<feature type="transmembrane region" description="Helical" evidence="1">
    <location>
        <begin position="43"/>
        <end position="60"/>
    </location>
</feature>
<gene>
    <name evidence="2" type="ORF">KQI75_11450</name>
</gene>
<keyword evidence="1" id="KW-1133">Transmembrane helix</keyword>
<keyword evidence="1" id="KW-0812">Transmembrane</keyword>
<dbReference type="RefSeq" id="WP_216470931.1">
    <property type="nucleotide sequence ID" value="NZ_JAHLQI010000006.1"/>
</dbReference>
<protein>
    <recommendedName>
        <fullName evidence="4">Zn-finger containing protein</fullName>
    </recommendedName>
</protein>
<evidence type="ECO:0008006" key="4">
    <source>
        <dbReference type="Google" id="ProtNLM"/>
    </source>
</evidence>
<reference evidence="2 3" key="1">
    <citation type="submission" date="2021-06" db="EMBL/GenBank/DDBJ databases">
        <authorList>
            <person name="Sun Q."/>
            <person name="Li D."/>
        </authorList>
    </citation>
    <scope>NUCLEOTIDE SEQUENCE [LARGE SCALE GENOMIC DNA]</scope>
    <source>
        <strain evidence="2 3">MSJd-7</strain>
    </source>
</reference>
<evidence type="ECO:0000256" key="1">
    <source>
        <dbReference type="SAM" id="Phobius"/>
    </source>
</evidence>
<accession>A0ABS6EU59</accession>